<organism evidence="1 2">
    <name type="scientific">Pistacia atlantica</name>
    <dbReference type="NCBI Taxonomy" id="434234"/>
    <lineage>
        <taxon>Eukaryota</taxon>
        <taxon>Viridiplantae</taxon>
        <taxon>Streptophyta</taxon>
        <taxon>Embryophyta</taxon>
        <taxon>Tracheophyta</taxon>
        <taxon>Spermatophyta</taxon>
        <taxon>Magnoliopsida</taxon>
        <taxon>eudicotyledons</taxon>
        <taxon>Gunneridae</taxon>
        <taxon>Pentapetalae</taxon>
        <taxon>rosids</taxon>
        <taxon>malvids</taxon>
        <taxon>Sapindales</taxon>
        <taxon>Anacardiaceae</taxon>
        <taxon>Pistacia</taxon>
    </lineage>
</organism>
<proteinExistence type="predicted"/>
<gene>
    <name evidence="1" type="ORF">Patl1_34180</name>
</gene>
<keyword evidence="2" id="KW-1185">Reference proteome</keyword>
<sequence>MAGKGTNRILLSFSCLILLFGVSYSQTNKLLQSQLLKDGDQLVSAFGNFRLGFFSPKGTTNRYLGIWYYRPQDWEGQQHYGGQDCYKDYFSSRCALNNRIQPVWVANRNTPILDKSGSLTVNSTNGNLQILHKSGNPIVISSVRGASNTSAILEKSGNFILYEMNSNGSTGRVLWQSFDYPTDTLLPRMKLGFNKRTGHKWFLQSWINENNPADGSYTLDVLGSQLLIWSGGEIKWKSGDWQDDSFTHGRLQDIFYNFSYTSNEPETYFNYSVNEDVTSFPALILDQDGHLRIVRDKRSITIECSVFGGCAPFETMEHEEKRFWRHTQIFVGILVTTVVTLFAFLCYRWWREYKLDKEEEWWKSVGVVLLIPLLCYYSYLILRKLKTKGNGYMSPEYFFNGVVSMKTDVYSFGVMVLEIVSCKKNNSCYDTERPLNLIGYAWQLLNEDQARDRPTMSEVVSMLTNETMVLPAPKQPAFFINTKEPEVPANKFENCSANNVTISEMEGR</sequence>
<evidence type="ECO:0000313" key="2">
    <source>
        <dbReference type="Proteomes" id="UP001164250"/>
    </source>
</evidence>
<name>A0ACC0ZQW9_9ROSI</name>
<comment type="caution">
    <text evidence="1">The sequence shown here is derived from an EMBL/GenBank/DDBJ whole genome shotgun (WGS) entry which is preliminary data.</text>
</comment>
<accession>A0ACC0ZQW9</accession>
<protein>
    <submittedName>
        <fullName evidence="1">Uncharacterized protein</fullName>
    </submittedName>
</protein>
<dbReference type="EMBL" id="CM047910">
    <property type="protein sequence ID" value="KAJ0075162.1"/>
    <property type="molecule type" value="Genomic_DNA"/>
</dbReference>
<dbReference type="Proteomes" id="UP001164250">
    <property type="component" value="Chromosome 15"/>
</dbReference>
<evidence type="ECO:0000313" key="1">
    <source>
        <dbReference type="EMBL" id="KAJ0075162.1"/>
    </source>
</evidence>
<reference evidence="2" key="1">
    <citation type="journal article" date="2023" name="G3 (Bethesda)">
        <title>Genome assembly and association tests identify interacting loci associated with vigor, precocity, and sex in interspecific pistachio rootstocks.</title>
        <authorList>
            <person name="Palmer W."/>
            <person name="Jacygrad E."/>
            <person name="Sagayaradj S."/>
            <person name="Cavanaugh K."/>
            <person name="Han R."/>
            <person name="Bertier L."/>
            <person name="Beede B."/>
            <person name="Kafkas S."/>
            <person name="Golino D."/>
            <person name="Preece J."/>
            <person name="Michelmore R."/>
        </authorList>
    </citation>
    <scope>NUCLEOTIDE SEQUENCE [LARGE SCALE GENOMIC DNA]</scope>
</reference>